<dbReference type="PIRSF" id="PIRSF006493">
    <property type="entry name" value="Prok_Ku"/>
    <property type="match status" value="1"/>
</dbReference>
<keyword evidence="2" id="KW-0227">DNA damage</keyword>
<proteinExistence type="inferred from homology"/>
<evidence type="ECO:0000256" key="2">
    <source>
        <dbReference type="HAMAP-Rule" id="MF_01875"/>
    </source>
</evidence>
<organism evidence="5 6">
    <name type="scientific">Candidatus Segetimicrobium genomatis</name>
    <dbReference type="NCBI Taxonomy" id="2569760"/>
    <lineage>
        <taxon>Bacteria</taxon>
        <taxon>Bacillati</taxon>
        <taxon>Candidatus Sysuimicrobiota</taxon>
        <taxon>Candidatus Sysuimicrobiia</taxon>
        <taxon>Candidatus Sysuimicrobiales</taxon>
        <taxon>Candidatus Segetimicrobiaceae</taxon>
        <taxon>Candidatus Segetimicrobium</taxon>
    </lineage>
</organism>
<keyword evidence="2" id="KW-0234">DNA repair</keyword>
<dbReference type="HAMAP" id="MF_01875">
    <property type="entry name" value="Prokaryotic_Ku"/>
    <property type="match status" value="1"/>
</dbReference>
<name>A0A537M1W1_9BACT</name>
<dbReference type="PANTHER" id="PTHR41251:SF1">
    <property type="entry name" value="NON-HOMOLOGOUS END JOINING PROTEIN KU"/>
    <property type="match status" value="1"/>
</dbReference>
<dbReference type="GO" id="GO:0003690">
    <property type="term" value="F:double-stranded DNA binding"/>
    <property type="evidence" value="ECO:0007669"/>
    <property type="project" value="UniProtKB-UniRule"/>
</dbReference>
<dbReference type="GO" id="GO:0006310">
    <property type="term" value="P:DNA recombination"/>
    <property type="evidence" value="ECO:0007669"/>
    <property type="project" value="UniProtKB-KW"/>
</dbReference>
<dbReference type="SMART" id="SM00559">
    <property type="entry name" value="Ku78"/>
    <property type="match status" value="1"/>
</dbReference>
<dbReference type="GO" id="GO:0006303">
    <property type="term" value="P:double-strand break repair via nonhomologous end joining"/>
    <property type="evidence" value="ECO:0007669"/>
    <property type="project" value="UniProtKB-UniRule"/>
</dbReference>
<dbReference type="EMBL" id="VBAM01000121">
    <property type="protein sequence ID" value="TMJ14216.1"/>
    <property type="molecule type" value="Genomic_DNA"/>
</dbReference>
<dbReference type="SUPFAM" id="SSF100939">
    <property type="entry name" value="SPOC domain-like"/>
    <property type="match status" value="1"/>
</dbReference>
<dbReference type="Gene3D" id="2.40.290.10">
    <property type="match status" value="1"/>
</dbReference>
<feature type="compositionally biased region" description="Low complexity" evidence="3">
    <location>
        <begin position="285"/>
        <end position="303"/>
    </location>
</feature>
<evidence type="ECO:0000259" key="4">
    <source>
        <dbReference type="SMART" id="SM00559"/>
    </source>
</evidence>
<gene>
    <name evidence="2" type="primary">ku</name>
    <name evidence="5" type="ORF">E6H02_03695</name>
</gene>
<dbReference type="CDD" id="cd00789">
    <property type="entry name" value="KU_like"/>
    <property type="match status" value="1"/>
</dbReference>
<evidence type="ECO:0000313" key="5">
    <source>
        <dbReference type="EMBL" id="TMJ14216.1"/>
    </source>
</evidence>
<reference evidence="5 6" key="1">
    <citation type="journal article" date="2019" name="Nat. Microbiol.">
        <title>Mediterranean grassland soil C-N compound turnover is dependent on rainfall and depth, and is mediated by genomically divergent microorganisms.</title>
        <authorList>
            <person name="Diamond S."/>
            <person name="Andeer P.F."/>
            <person name="Li Z."/>
            <person name="Crits-Christoph A."/>
            <person name="Burstein D."/>
            <person name="Anantharaman K."/>
            <person name="Lane K.R."/>
            <person name="Thomas B.C."/>
            <person name="Pan C."/>
            <person name="Northen T.R."/>
            <person name="Banfield J.F."/>
        </authorList>
    </citation>
    <scope>NUCLEOTIDE SEQUENCE [LARGE SCALE GENOMIC DNA]</scope>
    <source>
        <strain evidence="5">NP_5</strain>
    </source>
</reference>
<dbReference type="PANTHER" id="PTHR41251">
    <property type="entry name" value="NON-HOMOLOGOUS END JOINING PROTEIN KU"/>
    <property type="match status" value="1"/>
</dbReference>
<evidence type="ECO:0000256" key="3">
    <source>
        <dbReference type="SAM" id="MobiDB-lite"/>
    </source>
</evidence>
<feature type="domain" description="Ku" evidence="4">
    <location>
        <begin position="79"/>
        <end position="207"/>
    </location>
</feature>
<comment type="function">
    <text evidence="2">With LigD forms a non-homologous end joining (NHEJ) DNA repair enzyme, which repairs dsDNA breaks with reduced fidelity. Binds linear dsDNA with 5'- and 3'- overhangs but not closed circular dsDNA nor ssDNA. Recruits and stimulates the ligase activity of LigD.</text>
</comment>
<dbReference type="Proteomes" id="UP000320393">
    <property type="component" value="Unassembled WGS sequence"/>
</dbReference>
<sequence>MSLYYNPRCRPQSRGDPGSPRATGGSLVRPYWRGHISFGLVTFPVKLYTATEEKDVRFRLLHSECLNPIKNQRYCPFHERVIEWKDVVRGYEVSKGKFVTVTDEELERIPLDANHSVNIAGFVELPEIDPLYYEHSYYVAPDEGGSKAFVLLRDALKEVNRVAVGQVVIREKEYPVALRPYEGAMVMATLHYADEVRALSGLEELPVEVKVHPNERKMALQLVENLAMEFQIAEFKDEYREKVLELIKAKAEGQAVEAPKAAAPGKVIDLMEALRRSVEMAQGGRKAAAAGRASAPRRAAAGGMHERPK</sequence>
<feature type="region of interest" description="Disordered" evidence="3">
    <location>
        <begin position="285"/>
        <end position="309"/>
    </location>
</feature>
<dbReference type="AlphaFoldDB" id="A0A537M1W1"/>
<protein>
    <recommendedName>
        <fullName evidence="2">Non-homologous end joining protein Ku</fullName>
    </recommendedName>
</protein>
<comment type="subunit">
    <text evidence="2">Homodimer. Interacts with LigD.</text>
</comment>
<evidence type="ECO:0000313" key="6">
    <source>
        <dbReference type="Proteomes" id="UP000320393"/>
    </source>
</evidence>
<keyword evidence="2" id="KW-0233">DNA recombination</keyword>
<dbReference type="InterPro" id="IPR016194">
    <property type="entry name" value="SPOC-like_C_dom_sf"/>
</dbReference>
<accession>A0A537M1W1</accession>
<keyword evidence="1 2" id="KW-0238">DNA-binding</keyword>
<dbReference type="InterPro" id="IPR009187">
    <property type="entry name" value="Prok_Ku"/>
</dbReference>
<dbReference type="InterPro" id="IPR006164">
    <property type="entry name" value="DNA_bd_Ku70/Ku80"/>
</dbReference>
<feature type="region of interest" description="Disordered" evidence="3">
    <location>
        <begin position="1"/>
        <end position="23"/>
    </location>
</feature>
<comment type="caution">
    <text evidence="5">The sequence shown here is derived from an EMBL/GenBank/DDBJ whole genome shotgun (WGS) entry which is preliminary data.</text>
</comment>
<evidence type="ECO:0000256" key="1">
    <source>
        <dbReference type="ARBA" id="ARBA00023125"/>
    </source>
</evidence>
<comment type="similarity">
    <text evidence="2">Belongs to the prokaryotic Ku family.</text>
</comment>
<dbReference type="NCBIfam" id="TIGR02772">
    <property type="entry name" value="Ku_bact"/>
    <property type="match status" value="1"/>
</dbReference>
<dbReference type="Pfam" id="PF02735">
    <property type="entry name" value="Ku"/>
    <property type="match status" value="1"/>
</dbReference>